<evidence type="ECO:0000259" key="4">
    <source>
        <dbReference type="Pfam" id="PF01420"/>
    </source>
</evidence>
<dbReference type="GO" id="GO:0009307">
    <property type="term" value="P:DNA restriction-modification system"/>
    <property type="evidence" value="ECO:0007669"/>
    <property type="project" value="UniProtKB-KW"/>
</dbReference>
<keyword evidence="2" id="KW-0680">Restriction system</keyword>
<dbReference type="SUPFAM" id="SSF116734">
    <property type="entry name" value="DNA methylase specificity domain"/>
    <property type="match status" value="2"/>
</dbReference>
<dbReference type="InterPro" id="IPR000055">
    <property type="entry name" value="Restrct_endonuc_typeI_TRD"/>
</dbReference>
<dbReference type="CDD" id="cd17259">
    <property type="entry name" value="RMtype1_S_StySKI-TRD2-CR2_like"/>
    <property type="match status" value="1"/>
</dbReference>
<dbReference type="Pfam" id="PF01420">
    <property type="entry name" value="Methylase_S"/>
    <property type="match status" value="2"/>
</dbReference>
<evidence type="ECO:0000313" key="6">
    <source>
        <dbReference type="Proteomes" id="UP000323708"/>
    </source>
</evidence>
<feature type="domain" description="Type I restriction modification DNA specificity" evidence="4">
    <location>
        <begin position="23"/>
        <end position="187"/>
    </location>
</feature>
<dbReference type="Gene3D" id="3.90.220.20">
    <property type="entry name" value="DNA methylase specificity domains"/>
    <property type="match status" value="2"/>
</dbReference>
<keyword evidence="3" id="KW-0238">DNA-binding</keyword>
<name>A0A5B0WS28_9GAMM</name>
<accession>A0A5B0WS28</accession>
<evidence type="ECO:0000313" key="5">
    <source>
        <dbReference type="EMBL" id="KAA1189258.1"/>
    </source>
</evidence>
<evidence type="ECO:0000256" key="1">
    <source>
        <dbReference type="ARBA" id="ARBA00010923"/>
    </source>
</evidence>
<feature type="domain" description="Type I restriction modification DNA specificity" evidence="4">
    <location>
        <begin position="278"/>
        <end position="395"/>
    </location>
</feature>
<reference evidence="5 6" key="1">
    <citation type="submission" date="2019-09" db="EMBL/GenBank/DDBJ databases">
        <authorList>
            <person name="Chen X.-Y."/>
        </authorList>
    </citation>
    <scope>NUCLEOTIDE SEQUENCE [LARGE SCALE GENOMIC DNA]</scope>
    <source>
        <strain evidence="5 6">NY5</strain>
    </source>
</reference>
<dbReference type="InterPro" id="IPR044946">
    <property type="entry name" value="Restrct_endonuc_typeI_TRD_sf"/>
</dbReference>
<dbReference type="AlphaFoldDB" id="A0A5B0WS28"/>
<dbReference type="GO" id="GO:0004519">
    <property type="term" value="F:endonuclease activity"/>
    <property type="evidence" value="ECO:0007669"/>
    <property type="project" value="UniProtKB-KW"/>
</dbReference>
<dbReference type="InterPro" id="IPR051212">
    <property type="entry name" value="Type-I_RE_S_subunit"/>
</dbReference>
<dbReference type="EMBL" id="VTUX01000008">
    <property type="protein sequence ID" value="KAA1189258.1"/>
    <property type="molecule type" value="Genomic_DNA"/>
</dbReference>
<keyword evidence="6" id="KW-1185">Reference proteome</keyword>
<gene>
    <name evidence="5" type="ORF">F0M18_16435</name>
</gene>
<dbReference type="PANTHER" id="PTHR43140:SF1">
    <property type="entry name" value="TYPE I RESTRICTION ENZYME ECOKI SPECIFICITY SUBUNIT"/>
    <property type="match status" value="1"/>
</dbReference>
<keyword evidence="5" id="KW-0378">Hydrolase</keyword>
<organism evidence="5 6">
    <name type="scientific">Pseudohalioglobus sediminis</name>
    <dbReference type="NCBI Taxonomy" id="2606449"/>
    <lineage>
        <taxon>Bacteria</taxon>
        <taxon>Pseudomonadati</taxon>
        <taxon>Pseudomonadota</taxon>
        <taxon>Gammaproteobacteria</taxon>
        <taxon>Cellvibrionales</taxon>
        <taxon>Halieaceae</taxon>
        <taxon>Pseudohalioglobus</taxon>
    </lineage>
</organism>
<keyword evidence="5" id="KW-0255">Endonuclease</keyword>
<keyword evidence="5" id="KW-0540">Nuclease</keyword>
<evidence type="ECO:0000256" key="3">
    <source>
        <dbReference type="ARBA" id="ARBA00023125"/>
    </source>
</evidence>
<evidence type="ECO:0000256" key="2">
    <source>
        <dbReference type="ARBA" id="ARBA00022747"/>
    </source>
</evidence>
<dbReference type="PANTHER" id="PTHR43140">
    <property type="entry name" value="TYPE-1 RESTRICTION ENZYME ECOKI SPECIFICITY PROTEIN"/>
    <property type="match status" value="1"/>
</dbReference>
<dbReference type="GO" id="GO:0003677">
    <property type="term" value="F:DNA binding"/>
    <property type="evidence" value="ECO:0007669"/>
    <property type="project" value="UniProtKB-KW"/>
</dbReference>
<sequence>MSQRYSSFAAYKDSSSDWLGKIPDHWQEMRLGTLFKRVKETNHPRAELLSVYRDHGVVPKSSRDDNFNKASEDLSSYQLVRKGDLVLNKMKTWQGSIAISDYEGIVSPAYFTYRSKPKIVDKIAHPQFLHYLLRSGNYISQYLRCSKGIRVNQWDLDPDLFKVLSVLIPPLDEQRRIAAFLDHETAKVDTLIAKQERLIQLLEEKRQAVISHAIERREGDRMARLAHFINLLPGYAFKSQTFSKNPNDTPLLRGINVGVGSTKWDETVNFSGESRAVQEFFLEAGDIVLGMDRPWIKEGARVAKIAASDLPCLLVQRVARLRAINGLDQDFLLLALKSNEFRSYIESDLTGVSVPHLSPEQIKGFRIPVIDRDEQKRRVTQVKTVTTKIDLTVQKSRKSIALLSERRASVISAAVTGKIDTRDWKPYNV</sequence>
<comment type="caution">
    <text evidence="5">The sequence shown here is derived from an EMBL/GenBank/DDBJ whole genome shotgun (WGS) entry which is preliminary data.</text>
</comment>
<protein>
    <submittedName>
        <fullName evidence="5">Restriction endonuclease subunit S</fullName>
    </submittedName>
</protein>
<proteinExistence type="inferred from homology"/>
<comment type="similarity">
    <text evidence="1">Belongs to the type-I restriction system S methylase family.</text>
</comment>
<dbReference type="RefSeq" id="WP_149612556.1">
    <property type="nucleotide sequence ID" value="NZ_VTUX01000008.1"/>
</dbReference>
<dbReference type="Proteomes" id="UP000323708">
    <property type="component" value="Unassembled WGS sequence"/>
</dbReference>